<evidence type="ECO:0000313" key="3">
    <source>
        <dbReference type="EMBL" id="SMO38695.1"/>
    </source>
</evidence>
<keyword evidence="4" id="KW-1185">Reference proteome</keyword>
<feature type="signal peptide" evidence="1">
    <location>
        <begin position="1"/>
        <end position="19"/>
    </location>
</feature>
<gene>
    <name evidence="3" type="ORF">SAMN06265350_101432</name>
</gene>
<proteinExistence type="predicted"/>
<sequence>MKKLAIILTACGLAFGLNACKNSGRQPHPLDTERIVCVSKQLTEMIFALGAQDKLVGTDLSST</sequence>
<dbReference type="EMBL" id="FXSZ01000001">
    <property type="protein sequence ID" value="SMO38695.1"/>
    <property type="molecule type" value="Genomic_DNA"/>
</dbReference>
<accession>A0A521AV64</accession>
<protein>
    <recommendedName>
        <fullName evidence="2">Fe/B12 periplasmic-binding domain-containing protein</fullName>
    </recommendedName>
</protein>
<dbReference type="PROSITE" id="PS50983">
    <property type="entry name" value="FE_B12_PBP"/>
    <property type="match status" value="1"/>
</dbReference>
<feature type="chain" id="PRO_5021777551" description="Fe/B12 periplasmic-binding domain-containing protein" evidence="1">
    <location>
        <begin position="20"/>
        <end position="63"/>
    </location>
</feature>
<name>A0A521AV64_9SPHI</name>
<keyword evidence="1" id="KW-0732">Signal</keyword>
<evidence type="ECO:0000259" key="2">
    <source>
        <dbReference type="PROSITE" id="PS50983"/>
    </source>
</evidence>
<evidence type="ECO:0000313" key="4">
    <source>
        <dbReference type="Proteomes" id="UP000315971"/>
    </source>
</evidence>
<dbReference type="Gene3D" id="3.40.50.1980">
    <property type="entry name" value="Nitrogenase molybdenum iron protein domain"/>
    <property type="match status" value="1"/>
</dbReference>
<reference evidence="3 4" key="1">
    <citation type="submission" date="2017-05" db="EMBL/GenBank/DDBJ databases">
        <authorList>
            <person name="Varghese N."/>
            <person name="Submissions S."/>
        </authorList>
    </citation>
    <scope>NUCLEOTIDE SEQUENCE [LARGE SCALE GENOMIC DNA]</scope>
    <source>
        <strain evidence="3 4">DSM 21342</strain>
    </source>
</reference>
<feature type="domain" description="Fe/B12 periplasmic-binding" evidence="2">
    <location>
        <begin position="34"/>
        <end position="63"/>
    </location>
</feature>
<dbReference type="SUPFAM" id="SSF53807">
    <property type="entry name" value="Helical backbone' metal receptor"/>
    <property type="match status" value="1"/>
</dbReference>
<organism evidence="3 4">
    <name type="scientific">Solitalea koreensis</name>
    <dbReference type="NCBI Taxonomy" id="543615"/>
    <lineage>
        <taxon>Bacteria</taxon>
        <taxon>Pseudomonadati</taxon>
        <taxon>Bacteroidota</taxon>
        <taxon>Sphingobacteriia</taxon>
        <taxon>Sphingobacteriales</taxon>
        <taxon>Sphingobacteriaceae</taxon>
        <taxon>Solitalea</taxon>
    </lineage>
</organism>
<dbReference type="RefSeq" id="WP_185955151.1">
    <property type="nucleotide sequence ID" value="NZ_FXSZ01000001.1"/>
</dbReference>
<dbReference type="AlphaFoldDB" id="A0A521AV64"/>
<evidence type="ECO:0000256" key="1">
    <source>
        <dbReference type="SAM" id="SignalP"/>
    </source>
</evidence>
<dbReference type="Proteomes" id="UP000315971">
    <property type="component" value="Unassembled WGS sequence"/>
</dbReference>
<dbReference type="InterPro" id="IPR002491">
    <property type="entry name" value="ABC_transptr_periplasmic_BD"/>
</dbReference>